<dbReference type="InterPro" id="IPR018490">
    <property type="entry name" value="cNMP-bd_dom_sf"/>
</dbReference>
<dbReference type="PROSITE" id="PS50042">
    <property type="entry name" value="CNMP_BINDING_3"/>
    <property type="match status" value="1"/>
</dbReference>
<dbReference type="InterPro" id="IPR005821">
    <property type="entry name" value="Ion_trans_dom"/>
</dbReference>
<evidence type="ECO:0000313" key="11">
    <source>
        <dbReference type="Proteomes" id="UP000612055"/>
    </source>
</evidence>
<feature type="compositionally biased region" description="Low complexity" evidence="7">
    <location>
        <begin position="1211"/>
        <end position="1228"/>
    </location>
</feature>
<feature type="compositionally biased region" description="Basic and acidic residues" evidence="7">
    <location>
        <begin position="1170"/>
        <end position="1180"/>
    </location>
</feature>
<keyword evidence="3 8" id="KW-0812">Transmembrane</keyword>
<feature type="transmembrane region" description="Helical" evidence="8">
    <location>
        <begin position="479"/>
        <end position="497"/>
    </location>
</feature>
<feature type="transmembrane region" description="Helical" evidence="8">
    <location>
        <begin position="518"/>
        <end position="540"/>
    </location>
</feature>
<comment type="caution">
    <text evidence="10">The sequence shown here is derived from an EMBL/GenBank/DDBJ whole genome shotgun (WGS) entry which is preliminary data.</text>
</comment>
<evidence type="ECO:0000256" key="2">
    <source>
        <dbReference type="ARBA" id="ARBA00022448"/>
    </source>
</evidence>
<feature type="compositionally biased region" description="Low complexity" evidence="7">
    <location>
        <begin position="2090"/>
        <end position="2099"/>
    </location>
</feature>
<feature type="domain" description="Cyclic nucleotide-binding" evidence="9">
    <location>
        <begin position="759"/>
        <end position="858"/>
    </location>
</feature>
<name>A0A835XSH6_9CHLO</name>
<dbReference type="InterPro" id="IPR050818">
    <property type="entry name" value="KCNH_animal-type"/>
</dbReference>
<feature type="compositionally biased region" description="Pro residues" evidence="7">
    <location>
        <begin position="126"/>
        <end position="137"/>
    </location>
</feature>
<dbReference type="GO" id="GO:0005249">
    <property type="term" value="F:voltage-gated potassium channel activity"/>
    <property type="evidence" value="ECO:0007669"/>
    <property type="project" value="TreeGrafter"/>
</dbReference>
<feature type="compositionally biased region" description="Low complexity" evidence="7">
    <location>
        <begin position="111"/>
        <end position="125"/>
    </location>
</feature>
<feature type="transmembrane region" description="Helical" evidence="8">
    <location>
        <begin position="655"/>
        <end position="680"/>
    </location>
</feature>
<reference evidence="10" key="1">
    <citation type="journal article" date="2020" name="bioRxiv">
        <title>Comparative genomics of Chlamydomonas.</title>
        <authorList>
            <person name="Craig R.J."/>
            <person name="Hasan A.R."/>
            <person name="Ness R.W."/>
            <person name="Keightley P.D."/>
        </authorList>
    </citation>
    <scope>NUCLEOTIDE SEQUENCE</scope>
    <source>
        <strain evidence="10">CCAP 11/70</strain>
    </source>
</reference>
<dbReference type="Proteomes" id="UP000612055">
    <property type="component" value="Unassembled WGS sequence"/>
</dbReference>
<dbReference type="Gene3D" id="1.10.287.70">
    <property type="match status" value="1"/>
</dbReference>
<feature type="compositionally biased region" description="Low complexity" evidence="7">
    <location>
        <begin position="1014"/>
        <end position="1053"/>
    </location>
</feature>
<dbReference type="InterPro" id="IPR014710">
    <property type="entry name" value="RmlC-like_jellyroll"/>
</dbReference>
<dbReference type="PANTHER" id="PTHR10217:SF435">
    <property type="entry name" value="POTASSIUM VOLTAGE-GATED CHANNEL PROTEIN EAG"/>
    <property type="match status" value="1"/>
</dbReference>
<feature type="region of interest" description="Disordered" evidence="7">
    <location>
        <begin position="325"/>
        <end position="387"/>
    </location>
</feature>
<protein>
    <recommendedName>
        <fullName evidence="9">Cyclic nucleotide-binding domain-containing protein</fullName>
    </recommendedName>
</protein>
<dbReference type="GO" id="GO:0042391">
    <property type="term" value="P:regulation of membrane potential"/>
    <property type="evidence" value="ECO:0007669"/>
    <property type="project" value="TreeGrafter"/>
</dbReference>
<feature type="compositionally biased region" description="Low complexity" evidence="7">
    <location>
        <begin position="1322"/>
        <end position="1356"/>
    </location>
</feature>
<feature type="compositionally biased region" description="Low complexity" evidence="7">
    <location>
        <begin position="1509"/>
        <end position="1519"/>
    </location>
</feature>
<feature type="compositionally biased region" description="Polar residues" evidence="7">
    <location>
        <begin position="367"/>
        <end position="386"/>
    </location>
</feature>
<dbReference type="SUPFAM" id="SSF51206">
    <property type="entry name" value="cAMP-binding domain-like"/>
    <property type="match status" value="1"/>
</dbReference>
<feature type="compositionally biased region" description="Acidic residues" evidence="7">
    <location>
        <begin position="918"/>
        <end position="935"/>
    </location>
</feature>
<feature type="region of interest" description="Disordered" evidence="7">
    <location>
        <begin position="891"/>
        <end position="1271"/>
    </location>
</feature>
<feature type="compositionally biased region" description="Low complexity" evidence="7">
    <location>
        <begin position="1136"/>
        <end position="1147"/>
    </location>
</feature>
<feature type="compositionally biased region" description="Low complexity" evidence="7">
    <location>
        <begin position="1106"/>
        <end position="1129"/>
    </location>
</feature>
<feature type="region of interest" description="Disordered" evidence="7">
    <location>
        <begin position="101"/>
        <end position="174"/>
    </location>
</feature>
<dbReference type="OrthoDB" id="426293at2759"/>
<evidence type="ECO:0000256" key="7">
    <source>
        <dbReference type="SAM" id="MobiDB-lite"/>
    </source>
</evidence>
<dbReference type="EMBL" id="JAEHOE010000133">
    <property type="protein sequence ID" value="KAG2485209.1"/>
    <property type="molecule type" value="Genomic_DNA"/>
</dbReference>
<keyword evidence="5" id="KW-0406">Ion transport</keyword>
<feature type="region of interest" description="Disordered" evidence="7">
    <location>
        <begin position="2289"/>
        <end position="2356"/>
    </location>
</feature>
<feature type="compositionally biased region" description="Low complexity" evidence="7">
    <location>
        <begin position="2113"/>
        <end position="2124"/>
    </location>
</feature>
<dbReference type="GO" id="GO:0005886">
    <property type="term" value="C:plasma membrane"/>
    <property type="evidence" value="ECO:0007669"/>
    <property type="project" value="TreeGrafter"/>
</dbReference>
<evidence type="ECO:0000256" key="4">
    <source>
        <dbReference type="ARBA" id="ARBA00022989"/>
    </source>
</evidence>
<keyword evidence="6 8" id="KW-0472">Membrane</keyword>
<feature type="transmembrane region" description="Helical" evidence="8">
    <location>
        <begin position="447"/>
        <end position="467"/>
    </location>
</feature>
<feature type="region of interest" description="Disordered" evidence="7">
    <location>
        <begin position="1724"/>
        <end position="1816"/>
    </location>
</feature>
<feature type="compositionally biased region" description="Pro residues" evidence="7">
    <location>
        <begin position="1806"/>
        <end position="1816"/>
    </location>
</feature>
<feature type="compositionally biased region" description="Low complexity" evidence="7">
    <location>
        <begin position="1748"/>
        <end position="1773"/>
    </location>
</feature>
<evidence type="ECO:0000259" key="9">
    <source>
        <dbReference type="PROSITE" id="PS50042"/>
    </source>
</evidence>
<feature type="region of interest" description="Disordered" evidence="7">
    <location>
        <begin position="2065"/>
        <end position="2124"/>
    </location>
</feature>
<feature type="compositionally biased region" description="Gly residues" evidence="7">
    <location>
        <begin position="2217"/>
        <end position="2231"/>
    </location>
</feature>
<dbReference type="SMART" id="SM00100">
    <property type="entry name" value="cNMP"/>
    <property type="match status" value="1"/>
</dbReference>
<evidence type="ECO:0000256" key="6">
    <source>
        <dbReference type="ARBA" id="ARBA00023136"/>
    </source>
</evidence>
<feature type="region of interest" description="Disordered" evidence="7">
    <location>
        <begin position="1607"/>
        <end position="1641"/>
    </location>
</feature>
<feature type="compositionally biased region" description="Low complexity" evidence="7">
    <location>
        <begin position="1415"/>
        <end position="1430"/>
    </location>
</feature>
<feature type="compositionally biased region" description="Polar residues" evidence="7">
    <location>
        <begin position="987"/>
        <end position="996"/>
    </location>
</feature>
<feature type="region of interest" description="Disordered" evidence="7">
    <location>
        <begin position="1494"/>
        <end position="1545"/>
    </location>
</feature>
<evidence type="ECO:0000256" key="1">
    <source>
        <dbReference type="ARBA" id="ARBA00004141"/>
    </source>
</evidence>
<accession>A0A835XSH6</accession>
<feature type="compositionally biased region" description="Gly residues" evidence="7">
    <location>
        <begin position="1148"/>
        <end position="1164"/>
    </location>
</feature>
<proteinExistence type="predicted"/>
<feature type="compositionally biased region" description="Gly residues" evidence="7">
    <location>
        <begin position="2241"/>
        <end position="2254"/>
    </location>
</feature>
<feature type="compositionally biased region" description="Pro residues" evidence="7">
    <location>
        <begin position="1199"/>
        <end position="1210"/>
    </location>
</feature>
<feature type="compositionally biased region" description="Gly residues" evidence="7">
    <location>
        <begin position="1580"/>
        <end position="1594"/>
    </location>
</feature>
<dbReference type="InterPro" id="IPR000595">
    <property type="entry name" value="cNMP-bd_dom"/>
</dbReference>
<feature type="compositionally biased region" description="Basic and acidic residues" evidence="7">
    <location>
        <begin position="891"/>
        <end position="912"/>
    </location>
</feature>
<feature type="region of interest" description="Disordered" evidence="7">
    <location>
        <begin position="2216"/>
        <end position="2254"/>
    </location>
</feature>
<feature type="region of interest" description="Disordered" evidence="7">
    <location>
        <begin position="191"/>
        <end position="264"/>
    </location>
</feature>
<dbReference type="PANTHER" id="PTHR10217">
    <property type="entry name" value="VOLTAGE AND LIGAND GATED POTASSIUM CHANNEL"/>
    <property type="match status" value="1"/>
</dbReference>
<feature type="compositionally biased region" description="Gly residues" evidence="7">
    <location>
        <begin position="147"/>
        <end position="158"/>
    </location>
</feature>
<feature type="compositionally biased region" description="Basic and acidic residues" evidence="7">
    <location>
        <begin position="1056"/>
        <end position="1065"/>
    </location>
</feature>
<feature type="region of interest" description="Disordered" evidence="7">
    <location>
        <begin position="1568"/>
        <end position="1594"/>
    </location>
</feature>
<gene>
    <name evidence="10" type="ORF">HYH03_015996</name>
</gene>
<comment type="subcellular location">
    <subcellularLocation>
        <location evidence="1">Membrane</location>
        <topology evidence="1">Multi-pass membrane protein</topology>
    </subcellularLocation>
</comment>
<feature type="region of interest" description="Disordered" evidence="7">
    <location>
        <begin position="66"/>
        <end position="86"/>
    </location>
</feature>
<sequence length="2356" mass="238285">MAELAAQLHQQQLDNQVTSWGRDLNLQHADSNLSSTSSLDGIGVALPGGGGRNEFSEKDVKIHETGAWRLGHATGGKAAGAGEKKDKKKVAAVSRWLKEADLGAVPPSPPSLSASGDAEPAAPVIPAQPGPGPPPAPSRAGRRSSADGGGLGGLGPGHGRATASGLSVAGVPRETGTGLSTAAYRRQTTVGQQSLAVGHGRDSETGVSAAGTALPGRETSTVVSVAGLRRQTTAGGQSVGGGLGRQSTLGGASTGAPGRETTGGMSVARTTATGLLAFPLAPSTLASPMPHSAAPGRAQSKLVPALAVTGPAPWIDEVNKQPTRWGVQAAARNRVTFGRDSEKGSNHDKDSDEDEAHVGRPRRGDLTNRSYASSANSGLSRGTTMTLGPRRHTAVDLELISSRGGRRRRSWWLRLRERMQAWHPLVVADAVLPIFNPDHPYKRGWDILVMSMVMWTAVTVPLSVSYGLPHSAPWAAADYAMTCLFAVDLVVNFRTAFYNFQGELIRDSGAIARNYMKFWFWIDLVGTIPFDSIILWTGVLSGGSDTSLAAIGFLKAPRLLRLGRLLRFLDGFKHAKIFRIVQLFLIMLLISHWLACIWYMMYIFGGYKHADNWAFLAATEDEEDKMIFKYVVSYYYSFLLLVGDNIPVFNNYERVFYTVVEMLGIFFYSAIVGQMATLVATMNVAVNRHAQKGIMTQDTLRYCGVPDAQCEAVQQYFDWLQLRSHPGAEGMSFLTDLPASMFRELHMYMYMHSVSKVPLFANLENGFLRALATRVSLTSMTPSEWIFRVGDVGHCMYIIKKGNVAVTSARCEIISLLGPGDIFGEVALLSTGKRTANCTALGFVDLAVLTKQDLAVVMHDYPYSAALIRQRAAEKMVELSVTRKIWLPGHEDDVGMEHDQDRQRERERRDAQSRAATDGDEGDEEEEEEAEEEEGKEGLGTSPKRAGSDSDGSGSSGIRRRRPAGGAGLAGAAVGDSSGEGKEGGSWHTSGDSSGNEAKAEAKHRPPPPPAAPLPLASAPVSSSRDRASPSAPSLAPAPGEAPALAQGPAPASGRASKEQPRGSPEEDSAAALRSRLSHDSQKQNSRVYWRSIDIARPTDVLQLTPRAQAEADARASAAATAAAAAVAAVPPPPSGGVAPSSRPGTRMGPGAGPGPGRGSGVESGGSSRPESKRHWRSIDIARPTDVLQLTPRNEALSAPPPPSPPPPPAAAQIGAAAPAWQARPTSAGSDGSRLTPSRLASGLADLDSHAPPSSQRPARPTSGRAGSGAGGILGVDLASIFSSSLYAPSRRGSGRIVPERINGSPRGMPPPPGGAGGTGPGAAAAAAAGAGAASSSVPPGLRAARPAATGPGPVAEALLDSLSPPASRGVTQQGVVPAPHPQPHPLERPHPHPSAAPSPDPESCYPASSGPGQAASFRTARTRRASSLGVGLGGGPPGAPHRAFATPSPGVGPDDDLELDELAVPPGLRTTASGHRSMHGHGHGAALHRTMTQGGASSAGLGGGRTTGGVSTATTGTGMVPASPSITTNGMAGGRTYGASRRSSTVGVKASQNLNLWYMEQLQISTTSPRDLVDERTTAGGGADGGGGSGGGGYGSIVPASPAIYASQGGHAHGAEREGRSRAASSRRRSTLSLAPPDATAGAGLQTTMAALAAAAAAAGLGLAEPGSPAAATRPVIPRLPLASRLATAAADPAAAAAAAAVVDDGPHFTDEEPQLIVTVSRRAPPPPAAAGAAADSSGGGGGGGDPWSPVGRPVSAAPAASARGARALSRATTVDERSRHPTGLGSRSLRTGRSVARRVTEAEPPSPPPPPPPPVHVYVPAAEGGAKVQRLPDGGYYVCEEVWDALQTKVLGGLETCEAAVTDLAMALVRLDENVTRLEEAQAGGAEPSALLGTLPGQIGDGPGPQASSMSLSALRSSMAGGPGGGLGGGGGALTARGGVGKLSWDGRGGEGVLGLSMSLGGGGAGKSVTSTAGAGLGLDLDLSGPSRASIRNIGGTGSGGTGDGAGAFGGAAGEAAAAAAAGVSGESSANNTGTGYVRAGSLQKTASGRRSAAATASAAAAAVGGLQKTPSGRRAASGPVSNTSVNAAAPPWSAAAGTRGPRSSITNVPAGPSSSTSGGAAIAAAAGAGSFHVNRRAGSHQPAPGTDSYDFLFGGGDGGAASGHLTRNALSRLSFDPGSGPSMSTASAARLSFDPAASGPSASAARAQRMRALGGLGSGGAGGGGGGHRASEDREGTGDGSSGKAGGGGGGAGWMRAAAALRPGTAASTATAAVRRLLLVAKDARDARDATGRSEGGAAGGASGGRRGGSESQVESAAVEAGVQEEELEARPAPRPRGGLAAKGVLKRDGSKL</sequence>
<dbReference type="Pfam" id="PF00027">
    <property type="entry name" value="cNMP_binding"/>
    <property type="match status" value="1"/>
</dbReference>
<evidence type="ECO:0000256" key="3">
    <source>
        <dbReference type="ARBA" id="ARBA00022692"/>
    </source>
</evidence>
<evidence type="ECO:0000313" key="10">
    <source>
        <dbReference type="EMBL" id="KAG2485209.1"/>
    </source>
</evidence>
<organism evidence="10 11">
    <name type="scientific">Edaphochlamys debaryana</name>
    <dbReference type="NCBI Taxonomy" id="47281"/>
    <lineage>
        <taxon>Eukaryota</taxon>
        <taxon>Viridiplantae</taxon>
        <taxon>Chlorophyta</taxon>
        <taxon>core chlorophytes</taxon>
        <taxon>Chlorophyceae</taxon>
        <taxon>CS clade</taxon>
        <taxon>Chlamydomonadales</taxon>
        <taxon>Chlamydomonadales incertae sedis</taxon>
        <taxon>Edaphochlamys</taxon>
    </lineage>
</organism>
<dbReference type="Pfam" id="PF00520">
    <property type="entry name" value="Ion_trans"/>
    <property type="match status" value="1"/>
</dbReference>
<keyword evidence="11" id="KW-1185">Reference proteome</keyword>
<dbReference type="CDD" id="cd00038">
    <property type="entry name" value="CAP_ED"/>
    <property type="match status" value="1"/>
</dbReference>
<keyword evidence="2" id="KW-0813">Transport</keyword>
<feature type="region of interest" description="Disordered" evidence="7">
    <location>
        <begin position="1288"/>
        <end position="1456"/>
    </location>
</feature>
<feature type="transmembrane region" description="Helical" evidence="8">
    <location>
        <begin position="627"/>
        <end position="643"/>
    </location>
</feature>
<dbReference type="Gene3D" id="2.60.120.10">
    <property type="entry name" value="Jelly Rolls"/>
    <property type="match status" value="1"/>
</dbReference>
<feature type="transmembrane region" description="Helical" evidence="8">
    <location>
        <begin position="583"/>
        <end position="607"/>
    </location>
</feature>
<evidence type="ECO:0000256" key="5">
    <source>
        <dbReference type="ARBA" id="ARBA00023065"/>
    </source>
</evidence>
<feature type="compositionally biased region" description="Gly residues" evidence="7">
    <location>
        <begin position="2297"/>
        <end position="2310"/>
    </location>
</feature>
<evidence type="ECO:0000256" key="8">
    <source>
        <dbReference type="SAM" id="Phobius"/>
    </source>
</evidence>
<feature type="compositionally biased region" description="Basic and acidic residues" evidence="7">
    <location>
        <begin position="337"/>
        <end position="366"/>
    </location>
</feature>
<keyword evidence="4 8" id="KW-1133">Transmembrane helix</keyword>
<dbReference type="SUPFAM" id="SSF81324">
    <property type="entry name" value="Voltage-gated potassium channels"/>
    <property type="match status" value="1"/>
</dbReference>